<evidence type="ECO:0000259" key="1">
    <source>
        <dbReference type="Pfam" id="PF18932"/>
    </source>
</evidence>
<sequence>MVFQPGNRANPGGRPKEKKFTEALRLALNDEVESNGQKTTKLRVIADRLVSEAMNGESWAIQQVADRIEGKPAQAIVGGDEDDNPIRLEKIVREIVRAPVRDAEPQG</sequence>
<dbReference type="Proteomes" id="UP000297700">
    <property type="component" value="Unassembled WGS sequence"/>
</dbReference>
<dbReference type="Pfam" id="PF18932">
    <property type="entry name" value="DUF5681"/>
    <property type="match status" value="1"/>
</dbReference>
<dbReference type="InterPro" id="IPR043736">
    <property type="entry name" value="DUF5681"/>
</dbReference>
<name>A0A4Y9NV13_9BRAD</name>
<accession>A0A4Y9NV13</accession>
<evidence type="ECO:0000313" key="2">
    <source>
        <dbReference type="EMBL" id="TFV71684.1"/>
    </source>
</evidence>
<reference evidence="2 3" key="1">
    <citation type="submission" date="2019-03" db="EMBL/GenBank/DDBJ databases">
        <title>Bradyrhizobium strains diversity.</title>
        <authorList>
            <person name="Urquiaga M.C.O."/>
            <person name="Hungria M."/>
            <person name="Delamuta J.R.M."/>
            <person name="Klepa M.S."/>
        </authorList>
    </citation>
    <scope>NUCLEOTIDE SEQUENCE [LARGE SCALE GENOMIC DNA]</scope>
    <source>
        <strain evidence="2 3">CNPSo 3426</strain>
    </source>
</reference>
<evidence type="ECO:0000313" key="3">
    <source>
        <dbReference type="Proteomes" id="UP000297700"/>
    </source>
</evidence>
<dbReference type="EMBL" id="SPQS01000016">
    <property type="protein sequence ID" value="TFV71684.1"/>
    <property type="molecule type" value="Genomic_DNA"/>
</dbReference>
<protein>
    <recommendedName>
        <fullName evidence="1">DUF5681 domain-containing protein</fullName>
    </recommendedName>
</protein>
<organism evidence="2 3">
    <name type="scientific">Bradyrhizobium frederickii</name>
    <dbReference type="NCBI Taxonomy" id="2560054"/>
    <lineage>
        <taxon>Bacteria</taxon>
        <taxon>Pseudomonadati</taxon>
        <taxon>Pseudomonadota</taxon>
        <taxon>Alphaproteobacteria</taxon>
        <taxon>Hyphomicrobiales</taxon>
        <taxon>Nitrobacteraceae</taxon>
        <taxon>Bradyrhizobium</taxon>
    </lineage>
</organism>
<comment type="caution">
    <text evidence="2">The sequence shown here is derived from an EMBL/GenBank/DDBJ whole genome shotgun (WGS) entry which is preliminary data.</text>
</comment>
<dbReference type="AlphaFoldDB" id="A0A4Y9NV13"/>
<dbReference type="RefSeq" id="WP_135165963.1">
    <property type="nucleotide sequence ID" value="NZ_SPQS01000016.1"/>
</dbReference>
<gene>
    <name evidence="2" type="ORF">E4K64_25490</name>
</gene>
<proteinExistence type="predicted"/>
<feature type="domain" description="DUF5681" evidence="1">
    <location>
        <begin position="3"/>
        <end position="72"/>
    </location>
</feature>